<dbReference type="PANTHER" id="PTHR12001">
    <property type="entry name" value="GERANYLGERANYL PYROPHOSPHATE SYNTHASE"/>
    <property type="match status" value="1"/>
</dbReference>
<evidence type="ECO:0000256" key="2">
    <source>
        <dbReference type="ARBA" id="ARBA00006706"/>
    </source>
</evidence>
<organism evidence="7 8">
    <name type="scientific">Streptomyces chisholmiae</name>
    <dbReference type="NCBI Taxonomy" id="3075540"/>
    <lineage>
        <taxon>Bacteria</taxon>
        <taxon>Bacillati</taxon>
        <taxon>Actinomycetota</taxon>
        <taxon>Actinomycetes</taxon>
        <taxon>Kitasatosporales</taxon>
        <taxon>Streptomycetaceae</taxon>
        <taxon>Streptomyces</taxon>
    </lineage>
</organism>
<dbReference type="InterPro" id="IPR000092">
    <property type="entry name" value="Polyprenyl_synt"/>
</dbReference>
<accession>A0ABU2JUS8</accession>
<dbReference type="PROSITE" id="PS00444">
    <property type="entry name" value="POLYPRENYL_SYNTHASE_2"/>
    <property type="match status" value="1"/>
</dbReference>
<dbReference type="EMBL" id="JAVREO010000012">
    <property type="protein sequence ID" value="MDT0268741.1"/>
    <property type="molecule type" value="Genomic_DNA"/>
</dbReference>
<evidence type="ECO:0000256" key="3">
    <source>
        <dbReference type="ARBA" id="ARBA00022679"/>
    </source>
</evidence>
<reference evidence="8" key="1">
    <citation type="submission" date="2023-07" db="EMBL/GenBank/DDBJ databases">
        <title>30 novel species of actinomycetes from the DSMZ collection.</title>
        <authorList>
            <person name="Nouioui I."/>
        </authorList>
    </citation>
    <scope>NUCLEOTIDE SEQUENCE [LARGE SCALE GENOMIC DNA]</scope>
    <source>
        <strain evidence="8">DSM 44915</strain>
    </source>
</reference>
<sequence length="340" mass="36722">MAPWPGFDRLASDLTRVRASMATVTAIEPAAVERPFTHYVQHQGRLFRPVLTLTSAYLFGAPRSTSERERLVAACTGLELIHLATLCHDDICDQAATRRGRPTVHAAFGTEAALVSGDYLLACGTSALATLGGRPARLAGDTLRELCRGQQLEMVDRYDVARTEEAYLSAISGKTAALMSAATRLGAALGGASEADQDTMAAFGHSLGLAFQIWDDVLDIWAPPGVTGKPPVKDIENGVYTLPVIYALRESWRHGGELPRVLKQRPATPDELDEVVRLLGELGVRERAVAVARHHVDEALAATRRVDCPPEAATALVEVARRLLPEIEPLLPTRPDTVSR</sequence>
<evidence type="ECO:0000256" key="6">
    <source>
        <dbReference type="RuleBase" id="RU004466"/>
    </source>
</evidence>
<keyword evidence="8" id="KW-1185">Reference proteome</keyword>
<comment type="similarity">
    <text evidence="2 6">Belongs to the FPP/GGPP synthase family.</text>
</comment>
<dbReference type="InterPro" id="IPR008949">
    <property type="entry name" value="Isoprenoid_synthase_dom_sf"/>
</dbReference>
<evidence type="ECO:0000256" key="4">
    <source>
        <dbReference type="ARBA" id="ARBA00022723"/>
    </source>
</evidence>
<comment type="caution">
    <text evidence="7">The sequence shown here is derived from an EMBL/GenBank/DDBJ whole genome shotgun (WGS) entry which is preliminary data.</text>
</comment>
<evidence type="ECO:0000256" key="1">
    <source>
        <dbReference type="ARBA" id="ARBA00001946"/>
    </source>
</evidence>
<comment type="cofactor">
    <cofactor evidence="1">
        <name>Mg(2+)</name>
        <dbReference type="ChEBI" id="CHEBI:18420"/>
    </cofactor>
</comment>
<protein>
    <submittedName>
        <fullName evidence="7">Polyprenyl synthetase family protein</fullName>
    </submittedName>
</protein>
<evidence type="ECO:0000313" key="8">
    <source>
        <dbReference type="Proteomes" id="UP001183410"/>
    </source>
</evidence>
<keyword evidence="5" id="KW-0460">Magnesium</keyword>
<dbReference type="Pfam" id="PF00348">
    <property type="entry name" value="polyprenyl_synt"/>
    <property type="match status" value="1"/>
</dbReference>
<dbReference type="PANTHER" id="PTHR12001:SF69">
    <property type="entry name" value="ALL TRANS-POLYPRENYL-DIPHOSPHATE SYNTHASE PDSS1"/>
    <property type="match status" value="1"/>
</dbReference>
<name>A0ABU2JUS8_9ACTN</name>
<dbReference type="Proteomes" id="UP001183410">
    <property type="component" value="Unassembled WGS sequence"/>
</dbReference>
<evidence type="ECO:0000313" key="7">
    <source>
        <dbReference type="EMBL" id="MDT0268741.1"/>
    </source>
</evidence>
<dbReference type="Gene3D" id="1.10.600.10">
    <property type="entry name" value="Farnesyl Diphosphate Synthase"/>
    <property type="match status" value="1"/>
</dbReference>
<dbReference type="SUPFAM" id="SSF48576">
    <property type="entry name" value="Terpenoid synthases"/>
    <property type="match status" value="1"/>
</dbReference>
<proteinExistence type="inferred from homology"/>
<gene>
    <name evidence="7" type="ORF">RM844_20860</name>
</gene>
<keyword evidence="3 6" id="KW-0808">Transferase</keyword>
<dbReference type="CDD" id="cd00685">
    <property type="entry name" value="Trans_IPPS_HT"/>
    <property type="match status" value="1"/>
</dbReference>
<dbReference type="SFLD" id="SFLDS00005">
    <property type="entry name" value="Isoprenoid_Synthase_Type_I"/>
    <property type="match status" value="1"/>
</dbReference>
<keyword evidence="4" id="KW-0479">Metal-binding</keyword>
<dbReference type="InterPro" id="IPR033749">
    <property type="entry name" value="Polyprenyl_synt_CS"/>
</dbReference>
<evidence type="ECO:0000256" key="5">
    <source>
        <dbReference type="ARBA" id="ARBA00022842"/>
    </source>
</evidence>